<dbReference type="RefSeq" id="WP_114607663.1">
    <property type="nucleotide sequence ID" value="NZ_JABVZQ010000001.1"/>
</dbReference>
<proteinExistence type="predicted"/>
<evidence type="ECO:0000256" key="1">
    <source>
        <dbReference type="SAM" id="SignalP"/>
    </source>
</evidence>
<evidence type="ECO:0000313" key="4">
    <source>
        <dbReference type="Proteomes" id="UP000619838"/>
    </source>
</evidence>
<dbReference type="Pfam" id="PF05036">
    <property type="entry name" value="SPOR"/>
    <property type="match status" value="1"/>
</dbReference>
<feature type="chain" id="PRO_5047524980" evidence="1">
    <location>
        <begin position="26"/>
        <end position="189"/>
    </location>
</feature>
<sequence>MSTFRTFSLITMLIAASMIPSMLHAQTTGYSNLILQYVQEDKVYLLENLRQRVTRPSERTVIEALLTEDGPRAARLFHRQLKNHPDPALDALSRQRLNYYAEALGTVGTQQPGTASPASSPRYILQFGSFGSRQNAQEFSSRISNRIPVTITEINGLHKVRSKTAYPDRKQAEAAGASLPFSSLILQER</sequence>
<name>A0ABR9XSS9_9CHLB</name>
<dbReference type="Gene3D" id="3.30.70.1070">
    <property type="entry name" value="Sporulation related repeat"/>
    <property type="match status" value="1"/>
</dbReference>
<feature type="domain" description="SPOR" evidence="2">
    <location>
        <begin position="117"/>
        <end position="189"/>
    </location>
</feature>
<keyword evidence="4" id="KW-1185">Reference proteome</keyword>
<gene>
    <name evidence="3" type="ORF">INT08_08005</name>
</gene>
<feature type="signal peptide" evidence="1">
    <location>
        <begin position="1"/>
        <end position="25"/>
    </location>
</feature>
<comment type="caution">
    <text evidence="3">The sequence shown here is derived from an EMBL/GenBank/DDBJ whole genome shotgun (WGS) entry which is preliminary data.</text>
</comment>
<dbReference type="InterPro" id="IPR007730">
    <property type="entry name" value="SPOR-like_dom"/>
</dbReference>
<organism evidence="3 4">
    <name type="scientific">Prosthecochloris ethylica</name>
    <dbReference type="NCBI Taxonomy" id="2743976"/>
    <lineage>
        <taxon>Bacteria</taxon>
        <taxon>Pseudomonadati</taxon>
        <taxon>Chlorobiota</taxon>
        <taxon>Chlorobiia</taxon>
        <taxon>Chlorobiales</taxon>
        <taxon>Chlorobiaceae</taxon>
        <taxon>Prosthecochloris</taxon>
    </lineage>
</organism>
<dbReference type="PROSITE" id="PS51724">
    <property type="entry name" value="SPOR"/>
    <property type="match status" value="1"/>
</dbReference>
<accession>A0ABR9XSS9</accession>
<evidence type="ECO:0000259" key="2">
    <source>
        <dbReference type="PROSITE" id="PS51724"/>
    </source>
</evidence>
<keyword evidence="1" id="KW-0732">Signal</keyword>
<dbReference type="EMBL" id="JADGII010000012">
    <property type="protein sequence ID" value="MBF0637110.1"/>
    <property type="molecule type" value="Genomic_DNA"/>
</dbReference>
<protein>
    <submittedName>
        <fullName evidence="3">SPOR domain-containing protein</fullName>
    </submittedName>
</protein>
<evidence type="ECO:0000313" key="3">
    <source>
        <dbReference type="EMBL" id="MBF0637110.1"/>
    </source>
</evidence>
<dbReference type="Proteomes" id="UP000619838">
    <property type="component" value="Unassembled WGS sequence"/>
</dbReference>
<dbReference type="SUPFAM" id="SSF110997">
    <property type="entry name" value="Sporulation related repeat"/>
    <property type="match status" value="1"/>
</dbReference>
<dbReference type="InterPro" id="IPR036680">
    <property type="entry name" value="SPOR-like_sf"/>
</dbReference>
<reference evidence="3 4" key="1">
    <citation type="journal article" date="2020" name="Microorganisms">
        <title>Simultaneous Genome Sequencing of Prosthecochloris ethylica and Desulfuromonas acetoxidans within a Syntrophic Mixture Reveals Unique Pili and Protein Interactions.</title>
        <authorList>
            <person name="Kyndt J.A."/>
            <person name="Van Beeumen J.J."/>
            <person name="Meyer T.E."/>
        </authorList>
    </citation>
    <scope>NUCLEOTIDE SEQUENCE [LARGE SCALE GENOMIC DNA]</scope>
    <source>
        <strain evidence="3 4">N3</strain>
    </source>
</reference>